<evidence type="ECO:0000256" key="4">
    <source>
        <dbReference type="ARBA" id="ARBA00023002"/>
    </source>
</evidence>
<dbReference type="Pfam" id="PF01593">
    <property type="entry name" value="Amino_oxidase"/>
    <property type="match status" value="1"/>
</dbReference>
<dbReference type="InterPro" id="IPR050281">
    <property type="entry name" value="Flavin_monoamine_oxidase"/>
</dbReference>
<organism evidence="6 7">
    <name type="scientific">Chloroflexus islandicus</name>
    <dbReference type="NCBI Taxonomy" id="1707952"/>
    <lineage>
        <taxon>Bacteria</taxon>
        <taxon>Bacillati</taxon>
        <taxon>Chloroflexota</taxon>
        <taxon>Chloroflexia</taxon>
        <taxon>Chloroflexales</taxon>
        <taxon>Chloroflexineae</taxon>
        <taxon>Chloroflexaceae</taxon>
        <taxon>Chloroflexus</taxon>
    </lineage>
</organism>
<dbReference type="InterPro" id="IPR036188">
    <property type="entry name" value="FAD/NAD-bd_sf"/>
</dbReference>
<dbReference type="GO" id="GO:0016491">
    <property type="term" value="F:oxidoreductase activity"/>
    <property type="evidence" value="ECO:0007669"/>
    <property type="project" value="UniProtKB-KW"/>
</dbReference>
<evidence type="ECO:0000256" key="1">
    <source>
        <dbReference type="ARBA" id="ARBA00006046"/>
    </source>
</evidence>
<dbReference type="STRING" id="1707952.A6A03_18765"/>
<sequence length="448" mass="49358">MASKQIVVIGSGFGGLSAAIRLAAQGHAVTILEQRDRPGGRAYVYQTKGYTFDSGPTVITAPFMFDELWQLAGKRREDYFTLEPCRPYYRLFNHEGRYLEYGDDEQALLDQIRQWNPADVEGYQRFIASTRPIFEKGFGLIDKPFLHFGDMLRVAPDLIRLKSHQSVYRFVSQFFQIEGADLNRLSAAALARERRLSTIGEDNFHIDCGYRHLLAPLSAGLAIELEAAVTLVRWDAQQVAVELADGRQFRARQLVITVPVSLLQAGQPAFDPPLPAAKQAALAAIPMGHVTKLALWFDRQCWPEFTVLSTDGVIATWWPVTSARVPTLMGYMGGRQALAVADLGEAEAIVTALRELSALFSVDAAAAYRAGRLVDWSRDPWSRGAYTYSAAGTPAARVALAEPVGPLFFAGEATVTGAEIATVHGALESGRRVARAILLRNHQIQTHL</sequence>
<keyword evidence="2" id="KW-0285">Flavoprotein</keyword>
<accession>A0A178M254</accession>
<dbReference type="OrthoDB" id="25353at2"/>
<proteinExistence type="inferred from homology"/>
<keyword evidence="7" id="KW-1185">Reference proteome</keyword>
<gene>
    <name evidence="6" type="ORF">A6A03_18765</name>
</gene>
<feature type="domain" description="Amine oxidase" evidence="5">
    <location>
        <begin position="14"/>
        <end position="438"/>
    </location>
</feature>
<comment type="caution">
    <text evidence="6">The sequence shown here is derived from an EMBL/GenBank/DDBJ whole genome shotgun (WGS) entry which is preliminary data.</text>
</comment>
<dbReference type="SUPFAM" id="SSF51905">
    <property type="entry name" value="FAD/NAD(P)-binding domain"/>
    <property type="match status" value="1"/>
</dbReference>
<dbReference type="Proteomes" id="UP000078287">
    <property type="component" value="Unassembled WGS sequence"/>
</dbReference>
<dbReference type="PANTHER" id="PTHR10742">
    <property type="entry name" value="FLAVIN MONOAMINE OXIDASE"/>
    <property type="match status" value="1"/>
</dbReference>
<name>A0A178M254_9CHLR</name>
<dbReference type="EMBL" id="LWQS01000084">
    <property type="protein sequence ID" value="OAN42148.1"/>
    <property type="molecule type" value="Genomic_DNA"/>
</dbReference>
<dbReference type="RefSeq" id="WP_066790523.1">
    <property type="nucleotide sequence ID" value="NZ_LWQS01000084.1"/>
</dbReference>
<keyword evidence="3" id="KW-0274">FAD</keyword>
<dbReference type="InterPro" id="IPR002937">
    <property type="entry name" value="Amino_oxidase"/>
</dbReference>
<reference evidence="6 7" key="1">
    <citation type="submission" date="2016-04" db="EMBL/GenBank/DDBJ databases">
        <title>Chloroflexus islandicus sp. nov., a thermophilic filamentous anoxygenic phototrophic bacterium from geyser Strokkur (Iceland).</title>
        <authorList>
            <person name="Gaisin V.A."/>
            <person name="Kalashnikov A.M."/>
            <person name="Sukhacheva M.V."/>
            <person name="Grouzdev D.S."/>
            <person name="Ivanov T.M."/>
            <person name="Kuznetsov B."/>
            <person name="Gorlenko V.M."/>
        </authorList>
    </citation>
    <scope>NUCLEOTIDE SEQUENCE [LARGE SCALE GENOMIC DNA]</scope>
    <source>
        <strain evidence="7">isl-2</strain>
    </source>
</reference>
<evidence type="ECO:0000313" key="6">
    <source>
        <dbReference type="EMBL" id="OAN42148.1"/>
    </source>
</evidence>
<dbReference type="SUPFAM" id="SSF54373">
    <property type="entry name" value="FAD-linked reductases, C-terminal domain"/>
    <property type="match status" value="1"/>
</dbReference>
<dbReference type="GO" id="GO:0008610">
    <property type="term" value="P:lipid biosynthetic process"/>
    <property type="evidence" value="ECO:0007669"/>
    <property type="project" value="UniProtKB-ARBA"/>
</dbReference>
<comment type="similarity">
    <text evidence="1">Belongs to the carotenoid/retinoid oxidoreductase family.</text>
</comment>
<dbReference type="PANTHER" id="PTHR10742:SF410">
    <property type="entry name" value="LYSINE-SPECIFIC HISTONE DEMETHYLASE 2"/>
    <property type="match status" value="1"/>
</dbReference>
<dbReference type="FunFam" id="3.50.50.60:FF:000378">
    <property type="entry name" value="Phytoene desaturase"/>
    <property type="match status" value="1"/>
</dbReference>
<keyword evidence="4" id="KW-0560">Oxidoreductase</keyword>
<evidence type="ECO:0000259" key="5">
    <source>
        <dbReference type="Pfam" id="PF01593"/>
    </source>
</evidence>
<protein>
    <recommendedName>
        <fullName evidence="5">Amine oxidase domain-containing protein</fullName>
    </recommendedName>
</protein>
<evidence type="ECO:0000256" key="2">
    <source>
        <dbReference type="ARBA" id="ARBA00022630"/>
    </source>
</evidence>
<dbReference type="AlphaFoldDB" id="A0A178M254"/>
<evidence type="ECO:0000313" key="7">
    <source>
        <dbReference type="Proteomes" id="UP000078287"/>
    </source>
</evidence>
<evidence type="ECO:0000256" key="3">
    <source>
        <dbReference type="ARBA" id="ARBA00022827"/>
    </source>
</evidence>
<dbReference type="Gene3D" id="3.50.50.60">
    <property type="entry name" value="FAD/NAD(P)-binding domain"/>
    <property type="match status" value="1"/>
</dbReference>